<keyword evidence="3" id="KW-0444">Lipid biosynthesis</keyword>
<dbReference type="Pfam" id="PF00487">
    <property type="entry name" value="FA_desaturase"/>
    <property type="match status" value="1"/>
</dbReference>
<dbReference type="EC" id="1.14.19.-" evidence="14"/>
<name>A0A9X2EQI3_9GAMM</name>
<evidence type="ECO:0000256" key="4">
    <source>
        <dbReference type="ARBA" id="ARBA00022692"/>
    </source>
</evidence>
<evidence type="ECO:0000256" key="3">
    <source>
        <dbReference type="ARBA" id="ARBA00022516"/>
    </source>
</evidence>
<comment type="similarity">
    <text evidence="2">Belongs to the fatty acid desaturase type 2 family.</text>
</comment>
<dbReference type="GO" id="GO:0016020">
    <property type="term" value="C:membrane"/>
    <property type="evidence" value="ECO:0007669"/>
    <property type="project" value="UniProtKB-SubCell"/>
</dbReference>
<proteinExistence type="inferred from homology"/>
<keyword evidence="7 14" id="KW-0560">Oxidoreductase</keyword>
<comment type="subcellular location">
    <subcellularLocation>
        <location evidence="1">Membrane</location>
        <topology evidence="1">Multi-pass membrane protein</topology>
    </subcellularLocation>
</comment>
<dbReference type="GO" id="GO:0006633">
    <property type="term" value="P:fatty acid biosynthetic process"/>
    <property type="evidence" value="ECO:0007669"/>
    <property type="project" value="UniProtKB-KW"/>
</dbReference>
<feature type="domain" description="Fatty acid desaturase" evidence="13">
    <location>
        <begin position="43"/>
        <end position="268"/>
    </location>
</feature>
<evidence type="ECO:0000256" key="9">
    <source>
        <dbReference type="ARBA" id="ARBA00023098"/>
    </source>
</evidence>
<dbReference type="PRINTS" id="PR00075">
    <property type="entry name" value="FACDDSATRASE"/>
</dbReference>
<sequence length="385" mass="44926">MNTPSIDSTVKRKRFWPPTLLFAITGLLAVIAVPLYGFIYGYHWYQWLAFAVMGAMCSLSITAGYHRLWSHKTYEAHWSLRLLFALFGAAALQDSILKWCDHHRHHHQFVDNNDRDPYSAKRGFWFSHIEWMMYEYPTSYQNFKNVQDLQRDKIVIWQHNNYIPITVTMNLGILTLLGIITGDIIGMFLLAGALRIAFCHHTTFMVNSIIHKFGSQPYRDDVTACDNKIVNFFVFGEGYHNYHHAFQLDYRNGIHWFHYDPTKWVIKALSLVGITRNLKVASPVKIQKAKLDLQFKKARKKLQSKSAHRGVKEALQSESLQFTHTLEEWEQLQSKKTKRGEKLSKWELTQIQTKTNELAYSLKMQGERLQALMKHGQEGKTMEAL</sequence>
<organism evidence="14 15">
    <name type="scientific">Microbulbifer okhotskensis</name>
    <dbReference type="NCBI Taxonomy" id="2926617"/>
    <lineage>
        <taxon>Bacteria</taxon>
        <taxon>Pseudomonadati</taxon>
        <taxon>Pseudomonadota</taxon>
        <taxon>Gammaproteobacteria</taxon>
        <taxon>Cellvibrionales</taxon>
        <taxon>Microbulbiferaceae</taxon>
        <taxon>Microbulbifer</taxon>
    </lineage>
</organism>
<dbReference type="GO" id="GO:0016717">
    <property type="term" value="F:oxidoreductase activity, acting on paired donors, with oxidation of a pair of donors resulting in the reduction of molecular oxygen to two molecules of water"/>
    <property type="evidence" value="ECO:0007669"/>
    <property type="project" value="InterPro"/>
</dbReference>
<keyword evidence="15" id="KW-1185">Reference proteome</keyword>
<keyword evidence="5" id="KW-0276">Fatty acid metabolism</keyword>
<keyword evidence="9" id="KW-0443">Lipid metabolism</keyword>
<keyword evidence="10 12" id="KW-0472">Membrane</keyword>
<evidence type="ECO:0000256" key="1">
    <source>
        <dbReference type="ARBA" id="ARBA00004141"/>
    </source>
</evidence>
<dbReference type="InterPro" id="IPR015876">
    <property type="entry name" value="Acyl-CoA_DS"/>
</dbReference>
<evidence type="ECO:0000256" key="8">
    <source>
        <dbReference type="ARBA" id="ARBA00023004"/>
    </source>
</evidence>
<evidence type="ECO:0000259" key="13">
    <source>
        <dbReference type="Pfam" id="PF00487"/>
    </source>
</evidence>
<dbReference type="RefSeq" id="WP_252465259.1">
    <property type="nucleotide sequence ID" value="NZ_JALBWM010000015.1"/>
</dbReference>
<dbReference type="AlphaFoldDB" id="A0A9X2EQI3"/>
<evidence type="ECO:0000256" key="11">
    <source>
        <dbReference type="ARBA" id="ARBA00023160"/>
    </source>
</evidence>
<protein>
    <submittedName>
        <fullName evidence="14">Fatty acid desaturase</fullName>
        <ecNumber evidence="14">1.14.19.-</ecNumber>
    </submittedName>
</protein>
<keyword evidence="8" id="KW-0408">Iron</keyword>
<dbReference type="Proteomes" id="UP001139028">
    <property type="component" value="Unassembled WGS sequence"/>
</dbReference>
<dbReference type="PANTHER" id="PTHR11351">
    <property type="entry name" value="ACYL-COA DESATURASE"/>
    <property type="match status" value="1"/>
</dbReference>
<evidence type="ECO:0000256" key="2">
    <source>
        <dbReference type="ARBA" id="ARBA00008749"/>
    </source>
</evidence>
<evidence type="ECO:0000256" key="12">
    <source>
        <dbReference type="SAM" id="Phobius"/>
    </source>
</evidence>
<dbReference type="CDD" id="cd03505">
    <property type="entry name" value="Delta9-FADS-like"/>
    <property type="match status" value="1"/>
</dbReference>
<gene>
    <name evidence="14" type="ORF">MO867_05610</name>
</gene>
<evidence type="ECO:0000313" key="15">
    <source>
        <dbReference type="Proteomes" id="UP001139028"/>
    </source>
</evidence>
<comment type="caution">
    <text evidence="14">The sequence shown here is derived from an EMBL/GenBank/DDBJ whole genome shotgun (WGS) entry which is preliminary data.</text>
</comment>
<evidence type="ECO:0000256" key="6">
    <source>
        <dbReference type="ARBA" id="ARBA00022989"/>
    </source>
</evidence>
<dbReference type="EMBL" id="JALBWM010000015">
    <property type="protein sequence ID" value="MCO1333813.1"/>
    <property type="molecule type" value="Genomic_DNA"/>
</dbReference>
<reference evidence="14" key="1">
    <citation type="journal article" date="2022" name="Arch. Microbiol.">
        <title>Microbulbifer okhotskensis sp. nov., isolated from a deep bottom sediment of the Okhotsk Sea.</title>
        <authorList>
            <person name="Romanenko L."/>
            <person name="Kurilenko V."/>
            <person name="Otstavnykh N."/>
            <person name="Velansky P."/>
            <person name="Isaeva M."/>
            <person name="Mikhailov V."/>
        </authorList>
    </citation>
    <scope>NUCLEOTIDE SEQUENCE</scope>
    <source>
        <strain evidence="14">OS29</strain>
    </source>
</reference>
<accession>A0A9X2EQI3</accession>
<dbReference type="InterPro" id="IPR005804">
    <property type="entry name" value="FA_desaturase_dom"/>
</dbReference>
<dbReference type="PANTHER" id="PTHR11351:SF31">
    <property type="entry name" value="DESATURASE 1, ISOFORM A-RELATED"/>
    <property type="match status" value="1"/>
</dbReference>
<feature type="transmembrane region" description="Helical" evidence="12">
    <location>
        <begin position="20"/>
        <end position="39"/>
    </location>
</feature>
<evidence type="ECO:0000256" key="7">
    <source>
        <dbReference type="ARBA" id="ARBA00023002"/>
    </source>
</evidence>
<keyword evidence="4 12" id="KW-0812">Transmembrane</keyword>
<keyword evidence="11" id="KW-0275">Fatty acid biosynthesis</keyword>
<evidence type="ECO:0000256" key="5">
    <source>
        <dbReference type="ARBA" id="ARBA00022832"/>
    </source>
</evidence>
<evidence type="ECO:0000313" key="14">
    <source>
        <dbReference type="EMBL" id="MCO1333813.1"/>
    </source>
</evidence>
<feature type="transmembrane region" description="Helical" evidence="12">
    <location>
        <begin position="171"/>
        <end position="198"/>
    </location>
</feature>
<feature type="transmembrane region" description="Helical" evidence="12">
    <location>
        <begin position="45"/>
        <end position="66"/>
    </location>
</feature>
<evidence type="ECO:0000256" key="10">
    <source>
        <dbReference type="ARBA" id="ARBA00023136"/>
    </source>
</evidence>
<keyword evidence="6 12" id="KW-1133">Transmembrane helix</keyword>